<dbReference type="GO" id="GO:0016787">
    <property type="term" value="F:hydrolase activity"/>
    <property type="evidence" value="ECO:0007669"/>
    <property type="project" value="UniProtKB-KW"/>
</dbReference>
<feature type="compositionally biased region" description="Basic and acidic residues" evidence="3">
    <location>
        <begin position="771"/>
        <end position="780"/>
    </location>
</feature>
<proteinExistence type="inferred from homology"/>
<comment type="caution">
    <text evidence="5">The sequence shown here is derived from an EMBL/GenBank/DDBJ whole genome shotgun (WGS) entry which is preliminary data.</text>
</comment>
<feature type="region of interest" description="Disordered" evidence="3">
    <location>
        <begin position="622"/>
        <end position="645"/>
    </location>
</feature>
<feature type="compositionally biased region" description="Polar residues" evidence="3">
    <location>
        <begin position="696"/>
        <end position="723"/>
    </location>
</feature>
<feature type="compositionally biased region" description="Basic and acidic residues" evidence="3">
    <location>
        <begin position="517"/>
        <end position="529"/>
    </location>
</feature>
<accession>A0A059JA53</accession>
<keyword evidence="6" id="KW-1185">Reference proteome</keyword>
<dbReference type="PANTHER" id="PTHR48081:SF19">
    <property type="entry name" value="AB HYDROLASE SUPERFAMILY PROTEIN C4A8.06C"/>
    <property type="match status" value="1"/>
</dbReference>
<evidence type="ECO:0000256" key="1">
    <source>
        <dbReference type="ARBA" id="ARBA00010515"/>
    </source>
</evidence>
<dbReference type="InterPro" id="IPR002168">
    <property type="entry name" value="Lipase_GDXG_HIS_AS"/>
</dbReference>
<evidence type="ECO:0000313" key="6">
    <source>
        <dbReference type="Proteomes" id="UP000024533"/>
    </source>
</evidence>
<feature type="region of interest" description="Disordered" evidence="3">
    <location>
        <begin position="683"/>
        <end position="921"/>
    </location>
</feature>
<feature type="compositionally biased region" description="Low complexity" evidence="3">
    <location>
        <begin position="899"/>
        <end position="914"/>
    </location>
</feature>
<dbReference type="Gene3D" id="3.40.50.1820">
    <property type="entry name" value="alpha/beta hydrolase"/>
    <property type="match status" value="1"/>
</dbReference>
<feature type="region of interest" description="Disordered" evidence="3">
    <location>
        <begin position="500"/>
        <end position="545"/>
    </location>
</feature>
<sequence length="921" mass="101567">MPFNILSVAFHASFTAVSTGVTHYLGKKPVKTEPAAHFSYHSGLKVVRRFLEHAARHTVEELQAFTGQKVPASYWVATGSVIIPAEQIESAAHILVAQLGPEGVSLVGGSKWWQWRDTEAALVAEWLETRRDYNDRRARKAKSNRIILYIHGGAYFFGSVETHRYQLQRHARKLKAPVARFRLAPQFPFPCGLHDCLAAYLYLITIQKPEEIIIAGDSSGGGMVMSMLVTLRDQKFPLPAGAVLISPWVDLTHSFPSVSGTGVHDYIPICGFRHRPSTAWPPPSADEYGIESTTGERILNKINSPPMMDKPSIADTKAIEDFYTSQACATAQSAHVEDYATSELQESDGHRRNTQMLGELLRVEIDGATIEIKDQIHLYTTNKLISHPLVSPVLQPSLGGLPPLLVISGGGELLRDEQIYLAHKAANPEAYPPNDDILAKYDPDRKILSQYKPTYVQLQVWNNICHVAPTLSFTRPAKYMYRSVAQFSAWALSRAQESSIDIPDSSPASSGDLLSNSEEKKASNKRTAEPELAQHATIGKAGDPIPPFQNHMIRQLIDSEGHLLPLPDEHDLPALQVPRNHIGVPKPIPVRRWLAAKEEWDSKFIKEKRRLQKERLKRIPMGIDDIAPGDRPPPSSRAARRGVAVSEVQQPTKKSVMLSFWNRLGAIHDAKIMQKEKKNNVENKFPTLWRGGVQGEQRTAANVSRPSGQSKTQVVTDIGQSNESQRDFTTKPSRAIPEASVPQIWRSPSSEELGRTRSPRRNSESQGFVRDGGRGQKEETPVDSLLDEASIRTIRHSKGIISPPPLSAAPLSDYESVLQPGPYSGDDKTTVGVPTQKNEGTPGESDAVSQNLPGGVVNRMDSNKLPMFDFESATGSNPRRELEPFPSLLNGSGGGARDNQSGYSSNYSQQSFSGPGNSGFR</sequence>
<dbReference type="OMA" id="PHWVRTE"/>
<protein>
    <recommendedName>
        <fullName evidence="4">Alpha/beta hydrolase fold-3 domain-containing protein</fullName>
    </recommendedName>
</protein>
<evidence type="ECO:0000256" key="3">
    <source>
        <dbReference type="SAM" id="MobiDB-lite"/>
    </source>
</evidence>
<gene>
    <name evidence="5" type="ORF">H109_03753</name>
</gene>
<dbReference type="AlphaFoldDB" id="A0A059JA53"/>
<dbReference type="STRING" id="1215338.A0A059JA53"/>
<evidence type="ECO:0000259" key="4">
    <source>
        <dbReference type="Pfam" id="PF07859"/>
    </source>
</evidence>
<name>A0A059JA53_TRIIM</name>
<dbReference type="HOGENOM" id="CLU_004893_0_2_1"/>
<dbReference type="InterPro" id="IPR050300">
    <property type="entry name" value="GDXG_lipolytic_enzyme"/>
</dbReference>
<dbReference type="Pfam" id="PF07859">
    <property type="entry name" value="Abhydrolase_3"/>
    <property type="match status" value="2"/>
</dbReference>
<feature type="domain" description="Alpha/beta hydrolase fold-3" evidence="4">
    <location>
        <begin position="377"/>
        <end position="426"/>
    </location>
</feature>
<dbReference type="PROSITE" id="PS01173">
    <property type="entry name" value="LIPASE_GDXG_HIS"/>
    <property type="match status" value="1"/>
</dbReference>
<evidence type="ECO:0000313" key="5">
    <source>
        <dbReference type="EMBL" id="KDB24367.1"/>
    </source>
</evidence>
<dbReference type="InterPro" id="IPR013094">
    <property type="entry name" value="AB_hydrolase_3"/>
</dbReference>
<dbReference type="InterPro" id="IPR029058">
    <property type="entry name" value="AB_hydrolase_fold"/>
</dbReference>
<evidence type="ECO:0000256" key="2">
    <source>
        <dbReference type="ARBA" id="ARBA00022801"/>
    </source>
</evidence>
<keyword evidence="2" id="KW-0378">Hydrolase</keyword>
<dbReference type="PANTHER" id="PTHR48081">
    <property type="entry name" value="AB HYDROLASE SUPERFAMILY PROTEIN C4A8.06C"/>
    <property type="match status" value="1"/>
</dbReference>
<dbReference type="Proteomes" id="UP000024533">
    <property type="component" value="Unassembled WGS sequence"/>
</dbReference>
<dbReference type="EMBL" id="AOKY01000261">
    <property type="protein sequence ID" value="KDB24367.1"/>
    <property type="molecule type" value="Genomic_DNA"/>
</dbReference>
<reference evidence="5 6" key="1">
    <citation type="submission" date="2014-02" db="EMBL/GenBank/DDBJ databases">
        <title>The Genome Sequence of Trichophyton interdigitale MR816.</title>
        <authorList>
            <consortium name="The Broad Institute Genomics Platform"/>
            <person name="Cuomo C.A."/>
            <person name="White T.C."/>
            <person name="Graser Y."/>
            <person name="Martinez-Rossi N."/>
            <person name="Heitman J."/>
            <person name="Young S.K."/>
            <person name="Zeng Q."/>
            <person name="Gargeya S."/>
            <person name="Abouelleil A."/>
            <person name="Alvarado L."/>
            <person name="Chapman S.B."/>
            <person name="Gainer-Dewar J."/>
            <person name="Goldberg J."/>
            <person name="Griggs A."/>
            <person name="Gujja S."/>
            <person name="Hansen M."/>
            <person name="Howarth C."/>
            <person name="Imamovic A."/>
            <person name="Larimer J."/>
            <person name="Martinez D."/>
            <person name="Murphy C."/>
            <person name="Pearson M.D."/>
            <person name="Persinoti G."/>
            <person name="Poon T."/>
            <person name="Priest M."/>
            <person name="Roberts A.D."/>
            <person name="Saif S."/>
            <person name="Shea T.D."/>
            <person name="Sykes S.N."/>
            <person name="Wortman J."/>
            <person name="Nusbaum C."/>
            <person name="Birren B."/>
        </authorList>
    </citation>
    <scope>NUCLEOTIDE SEQUENCE [LARGE SCALE GENOMIC DNA]</scope>
    <source>
        <strain evidence="5 6">MR816</strain>
    </source>
</reference>
<dbReference type="SUPFAM" id="SSF53474">
    <property type="entry name" value="alpha/beta-Hydrolases"/>
    <property type="match status" value="1"/>
</dbReference>
<feature type="compositionally biased region" description="Low complexity" evidence="3">
    <location>
        <begin position="500"/>
        <end position="510"/>
    </location>
</feature>
<feature type="domain" description="Alpha/beta hydrolase fold-3" evidence="4">
    <location>
        <begin position="147"/>
        <end position="258"/>
    </location>
</feature>
<dbReference type="OrthoDB" id="2336090at2759"/>
<comment type="similarity">
    <text evidence="1">Belongs to the 'GDXG' lipolytic enzyme family.</text>
</comment>
<organism evidence="5 6">
    <name type="scientific">Trichophyton interdigitale (strain MR816)</name>
    <dbReference type="NCBI Taxonomy" id="1215338"/>
    <lineage>
        <taxon>Eukaryota</taxon>
        <taxon>Fungi</taxon>
        <taxon>Dikarya</taxon>
        <taxon>Ascomycota</taxon>
        <taxon>Pezizomycotina</taxon>
        <taxon>Eurotiomycetes</taxon>
        <taxon>Eurotiomycetidae</taxon>
        <taxon>Onygenales</taxon>
        <taxon>Arthrodermataceae</taxon>
        <taxon>Trichophyton</taxon>
    </lineage>
</organism>